<dbReference type="EMBL" id="KV419475">
    <property type="protein sequence ID" value="KZS86668.1"/>
    <property type="molecule type" value="Genomic_DNA"/>
</dbReference>
<protein>
    <submittedName>
        <fullName evidence="1">Uncharacterized protein</fullName>
    </submittedName>
</protein>
<dbReference type="OrthoDB" id="2745718at2759"/>
<reference evidence="1 2" key="1">
    <citation type="journal article" date="2016" name="Mol. Biol. Evol.">
        <title>Comparative Genomics of Early-Diverging Mushroom-Forming Fungi Provides Insights into the Origins of Lignocellulose Decay Capabilities.</title>
        <authorList>
            <person name="Nagy L.G."/>
            <person name="Riley R."/>
            <person name="Tritt A."/>
            <person name="Adam C."/>
            <person name="Daum C."/>
            <person name="Floudas D."/>
            <person name="Sun H."/>
            <person name="Yadav J.S."/>
            <person name="Pangilinan J."/>
            <person name="Larsson K.H."/>
            <person name="Matsuura K."/>
            <person name="Barry K."/>
            <person name="Labutti K."/>
            <person name="Kuo R."/>
            <person name="Ohm R.A."/>
            <person name="Bhattacharya S.S."/>
            <person name="Shirouzu T."/>
            <person name="Yoshinaga Y."/>
            <person name="Martin F.M."/>
            <person name="Grigoriev I.V."/>
            <person name="Hibbett D.S."/>
        </authorList>
    </citation>
    <scope>NUCLEOTIDE SEQUENCE [LARGE SCALE GENOMIC DNA]</scope>
    <source>
        <strain evidence="1 2">HHB9708</strain>
    </source>
</reference>
<dbReference type="InterPro" id="IPR036047">
    <property type="entry name" value="F-box-like_dom_sf"/>
</dbReference>
<evidence type="ECO:0000313" key="2">
    <source>
        <dbReference type="Proteomes" id="UP000076722"/>
    </source>
</evidence>
<evidence type="ECO:0000313" key="1">
    <source>
        <dbReference type="EMBL" id="KZS86668.1"/>
    </source>
</evidence>
<proteinExistence type="predicted"/>
<keyword evidence="2" id="KW-1185">Reference proteome</keyword>
<dbReference type="Proteomes" id="UP000076722">
    <property type="component" value="Unassembled WGS sequence"/>
</dbReference>
<gene>
    <name evidence="1" type="ORF">SISNIDRAFT_471596</name>
</gene>
<sequence length="571" mass="64141">MVLHVVHNLPCITSCIGYFNSEKLCTLIQFTILMNKWFDETEASLEMLGAFMISTLAKHEPLPREKLIGCRDLLNCMLVCRRLRDLLKNSMLWTYQRELERDGLIDGFSTLTTLVKLEKLLDRRRRWRGFDPISVETISIPFSPGPCSLIGGVFARVVAGPSPGTSCVGVLELPSGDGPVQDVLVSSRSWTNIIALAIDPTQDLLVVLNRNLDPDSGFFLNFTTLFTQKSHPRARKPCLKMLSGLSGPEDFQLAGNLVAVQTPDELSVAVWNWQMGCLVWVCRNSSGFAFLSPSLWISINIHVPPEIRLELYYMDKSATCIAYLLLPPHRRENDEVFRLRREEICLEAPRLGGSSSTAPFITSPEKGLLLIGYPCERLLEGEICDELAFILVFKTSGIFRLLTEICIDPPPARDKIPLYPWSRWAQSEVAVLESDDPVVGFAERMHGQRIIFNEFDWNARHGAERHLTTVFDDSGAAAEGRPLGRPAPICTSAESEFLLDFEAPNPPIKRLKMNVKAIQAMGHFGDCFLDQNYILALQGNIHPHLEDDDEVPEPQLDAGPNRKLIKLWRMG</sequence>
<dbReference type="AlphaFoldDB" id="A0A164MFN5"/>
<dbReference type="SUPFAM" id="SSF81383">
    <property type="entry name" value="F-box domain"/>
    <property type="match status" value="1"/>
</dbReference>
<organism evidence="1 2">
    <name type="scientific">Sistotremastrum niveocremeum HHB9708</name>
    <dbReference type="NCBI Taxonomy" id="1314777"/>
    <lineage>
        <taxon>Eukaryota</taxon>
        <taxon>Fungi</taxon>
        <taxon>Dikarya</taxon>
        <taxon>Basidiomycota</taxon>
        <taxon>Agaricomycotina</taxon>
        <taxon>Agaricomycetes</taxon>
        <taxon>Sistotremastrales</taxon>
        <taxon>Sistotremastraceae</taxon>
        <taxon>Sertulicium</taxon>
        <taxon>Sertulicium niveocremeum</taxon>
    </lineage>
</organism>
<name>A0A164MFN5_9AGAM</name>
<accession>A0A164MFN5</accession>